<proteinExistence type="predicted"/>
<gene>
    <name evidence="2" type="ORF">GcLGCM259_2670</name>
</gene>
<keyword evidence="2" id="KW-0808">Transferase</keyword>
<accession>A0A5B7WWV1</accession>
<sequence>MEQNVDSCYYHGMSYTPSQDILFHHFEEFRKLHYPSGQKGVAFARFMTSIALREYPLSESDLEAGFTDGPHDGGIDGFHVVLNRTEAITPETKGLSTKSPPPKVPERTPFDVVIIQSKMDTGGWDGLALARIREGLEVIFDSSKTEKDLLDHPLRPKLAKQVMAFRKFQRKLISLDPVRSVKIYVMQPVNPMAISQREKRSAKALERSIAASFPSGTKVDVHLCDVNEIERMRNEQVEFKGSLKFALSPNGLAHGRSQAWLGLVTIGDFLKFLSRDKGVLRDEFFVSNIRDFAGTTATVNAAIKNSLEKDSATSFWWMNNGVTILADEARPQTDNTWTLVNPQIVNGLQTSNVIYETHKADSMTKKRKKESLVVRVIAEQDPQIRESIIGGTNNQAQVGAIQLYANDKFQIELEEFLLSKGWFYERRRWQYRNTKASRSKIRSIVQVAQAAIALLLLRPDTARTRPRDYLKSKNGYAEVFSERYPMQVYATVLGRVSLFG</sequence>
<dbReference type="GO" id="GO:0016740">
    <property type="term" value="F:transferase activity"/>
    <property type="evidence" value="ECO:0007669"/>
    <property type="project" value="UniProtKB-KW"/>
</dbReference>
<dbReference type="Proteomes" id="UP000307000">
    <property type="component" value="Chromosome"/>
</dbReference>
<dbReference type="KEGG" id="gcr:GcLGCM259_2670"/>
<keyword evidence="3" id="KW-1185">Reference proteome</keyword>
<dbReference type="Pfam" id="PF10592">
    <property type="entry name" value="AIPR"/>
    <property type="match status" value="1"/>
</dbReference>
<evidence type="ECO:0000259" key="1">
    <source>
        <dbReference type="Pfam" id="PF10592"/>
    </source>
</evidence>
<feature type="domain" description="Abortive phage infection protein C-terminal" evidence="1">
    <location>
        <begin position="286"/>
        <end position="464"/>
    </location>
</feature>
<reference evidence="2 3" key="1">
    <citation type="submission" date="2018-12" db="EMBL/GenBank/DDBJ databases">
        <title>Complete Genome Sequence of Glutamicibacter creatinolyticus strain LGCM259,isolated from an abscess of a 12-year-old mare in Italy.</title>
        <authorList>
            <person name="Santos R.G."/>
            <person name="Silva A.L."/>
            <person name="Seyffert N."/>
            <person name="Castro T.L.P."/>
            <person name="Attili A.R."/>
            <person name="Rifici C."/>
            <person name="Mazzullo G."/>
            <person name="Brenig B."/>
            <person name="Venanzi F."/>
            <person name="Azevedo V."/>
        </authorList>
    </citation>
    <scope>NUCLEOTIDE SEQUENCE [LARGE SCALE GENOMIC DNA]</scope>
    <source>
        <strain evidence="2 3">LGCM 259</strain>
    </source>
</reference>
<evidence type="ECO:0000313" key="2">
    <source>
        <dbReference type="EMBL" id="QCY48377.1"/>
    </source>
</evidence>
<keyword evidence="2" id="KW-0315">Glutamine amidotransferase</keyword>
<evidence type="ECO:0000313" key="3">
    <source>
        <dbReference type="Proteomes" id="UP000307000"/>
    </source>
</evidence>
<protein>
    <submittedName>
        <fullName evidence="2">Type 1 glutamine amidotransferase</fullName>
    </submittedName>
</protein>
<organism evidence="2 3">
    <name type="scientific">Glutamicibacter creatinolyticus</name>
    <dbReference type="NCBI Taxonomy" id="162496"/>
    <lineage>
        <taxon>Bacteria</taxon>
        <taxon>Bacillati</taxon>
        <taxon>Actinomycetota</taxon>
        <taxon>Actinomycetes</taxon>
        <taxon>Micrococcales</taxon>
        <taxon>Micrococcaceae</taxon>
        <taxon>Glutamicibacter</taxon>
    </lineage>
</organism>
<dbReference type="AlphaFoldDB" id="A0A5B7WWV1"/>
<dbReference type="EMBL" id="CP034412">
    <property type="protein sequence ID" value="QCY48377.1"/>
    <property type="molecule type" value="Genomic_DNA"/>
</dbReference>
<dbReference type="InterPro" id="IPR018891">
    <property type="entry name" value="AIPR_C"/>
</dbReference>
<name>A0A5B7WWV1_9MICC</name>